<dbReference type="PANTHER" id="PTHR43280">
    <property type="entry name" value="ARAC-FAMILY TRANSCRIPTIONAL REGULATOR"/>
    <property type="match status" value="1"/>
</dbReference>
<evidence type="ECO:0000259" key="4">
    <source>
        <dbReference type="PROSITE" id="PS01124"/>
    </source>
</evidence>
<keyword evidence="3" id="KW-0804">Transcription</keyword>
<dbReference type="PROSITE" id="PS00041">
    <property type="entry name" value="HTH_ARAC_FAMILY_1"/>
    <property type="match status" value="1"/>
</dbReference>
<dbReference type="RefSeq" id="WP_275474718.1">
    <property type="nucleotide sequence ID" value="NZ_CP162940.1"/>
</dbReference>
<reference evidence="5 6" key="1">
    <citation type="journal article" date="2024" name="Int. J. Mol. Sci.">
        <title>Exploration of Alicyclobacillus spp. Genome in Search of Antibiotic Resistance.</title>
        <authorList>
            <person name="Bucka-Kolendo J."/>
            <person name="Kiousi D.E."/>
            <person name="Dekowska A."/>
            <person name="Mikolajczuk-Szczyrba A."/>
            <person name="Karadedos D.M."/>
            <person name="Michael P."/>
            <person name="Galanis A."/>
            <person name="Sokolowska B."/>
        </authorList>
    </citation>
    <scope>NUCLEOTIDE SEQUENCE [LARGE SCALE GENOMIC DNA]</scope>
    <source>
        <strain evidence="5 6">KKP 3000</strain>
    </source>
</reference>
<keyword evidence="2" id="KW-0238">DNA-binding</keyword>
<dbReference type="Proteomes" id="UP001579974">
    <property type="component" value="Unassembled WGS sequence"/>
</dbReference>
<dbReference type="InterPro" id="IPR014710">
    <property type="entry name" value="RmlC-like_jellyroll"/>
</dbReference>
<comment type="caution">
    <text evidence="5">The sequence shown here is derived from an EMBL/GenBank/DDBJ whole genome shotgun (WGS) entry which is preliminary data.</text>
</comment>
<dbReference type="InterPro" id="IPR018060">
    <property type="entry name" value="HTH_AraC"/>
</dbReference>
<dbReference type="InterPro" id="IPR037923">
    <property type="entry name" value="HTH-like"/>
</dbReference>
<accession>A0ABV5AES6</accession>
<dbReference type="Gene3D" id="2.60.120.10">
    <property type="entry name" value="Jelly Rolls"/>
    <property type="match status" value="1"/>
</dbReference>
<dbReference type="SUPFAM" id="SSF46689">
    <property type="entry name" value="Homeodomain-like"/>
    <property type="match status" value="2"/>
</dbReference>
<keyword evidence="1" id="KW-0805">Transcription regulation</keyword>
<name>A0ABV5AES6_9BACL</name>
<dbReference type="Pfam" id="PF02311">
    <property type="entry name" value="AraC_binding"/>
    <property type="match status" value="1"/>
</dbReference>
<dbReference type="InterPro" id="IPR003313">
    <property type="entry name" value="AraC-bd"/>
</dbReference>
<evidence type="ECO:0000256" key="1">
    <source>
        <dbReference type="ARBA" id="ARBA00023015"/>
    </source>
</evidence>
<dbReference type="Gene3D" id="1.10.10.60">
    <property type="entry name" value="Homeodomain-like"/>
    <property type="match status" value="2"/>
</dbReference>
<evidence type="ECO:0000256" key="2">
    <source>
        <dbReference type="ARBA" id="ARBA00023125"/>
    </source>
</evidence>
<protein>
    <submittedName>
        <fullName evidence="5">AraC family transcriptional regulator</fullName>
    </submittedName>
</protein>
<sequence>MRDVDTQRARNVLNAALSNIRVDDITIPVHYWGLEEAHFSNISHKHSFFEVCYVIHGRGFYIEKGSKFQLNDGSLFISRPNIIHQIVSESGLTLAFVAFEVPPQENLNSWVARWQNMFDIEDVVIHGDRKPVSNTVWDALIRTASLPTFEQETLHALSTTLLISLVTSFRPMETPTHDHFPSHKNPVLERALHFIRDNLSSPLLLNDVAAYLNVSGRHLSRLFSENTGMSYKAYLQLERIILARQLLIESEHPIKEIAELSGFSSIHYFTRVFTQMSNFTPAAYRKMYHS</sequence>
<organism evidence="5 6">
    <name type="scientific">Alicyclobacillus fastidiosus</name>
    <dbReference type="NCBI Taxonomy" id="392011"/>
    <lineage>
        <taxon>Bacteria</taxon>
        <taxon>Bacillati</taxon>
        <taxon>Bacillota</taxon>
        <taxon>Bacilli</taxon>
        <taxon>Bacillales</taxon>
        <taxon>Alicyclobacillaceae</taxon>
        <taxon>Alicyclobacillus</taxon>
    </lineage>
</organism>
<dbReference type="EMBL" id="JBDXSU010000006">
    <property type="protein sequence ID" value="MFB5190668.1"/>
    <property type="molecule type" value="Genomic_DNA"/>
</dbReference>
<keyword evidence="6" id="KW-1185">Reference proteome</keyword>
<gene>
    <name evidence="5" type="ORF">KKP3000_004139</name>
</gene>
<dbReference type="SMART" id="SM00342">
    <property type="entry name" value="HTH_ARAC"/>
    <property type="match status" value="1"/>
</dbReference>
<dbReference type="SUPFAM" id="SSF51215">
    <property type="entry name" value="Regulatory protein AraC"/>
    <property type="match status" value="1"/>
</dbReference>
<evidence type="ECO:0000313" key="5">
    <source>
        <dbReference type="EMBL" id="MFB5190668.1"/>
    </source>
</evidence>
<evidence type="ECO:0000256" key="3">
    <source>
        <dbReference type="ARBA" id="ARBA00023163"/>
    </source>
</evidence>
<dbReference type="Pfam" id="PF12833">
    <property type="entry name" value="HTH_18"/>
    <property type="match status" value="1"/>
</dbReference>
<dbReference type="PANTHER" id="PTHR43280:SF28">
    <property type="entry name" value="HTH-TYPE TRANSCRIPTIONAL ACTIVATOR RHAS"/>
    <property type="match status" value="1"/>
</dbReference>
<proteinExistence type="predicted"/>
<dbReference type="PROSITE" id="PS01124">
    <property type="entry name" value="HTH_ARAC_FAMILY_2"/>
    <property type="match status" value="1"/>
</dbReference>
<feature type="domain" description="HTH araC/xylS-type" evidence="4">
    <location>
        <begin position="189"/>
        <end position="287"/>
    </location>
</feature>
<dbReference type="InterPro" id="IPR018062">
    <property type="entry name" value="HTH_AraC-typ_CS"/>
</dbReference>
<evidence type="ECO:0000313" key="6">
    <source>
        <dbReference type="Proteomes" id="UP001579974"/>
    </source>
</evidence>
<dbReference type="InterPro" id="IPR009057">
    <property type="entry name" value="Homeodomain-like_sf"/>
</dbReference>